<evidence type="ECO:0000313" key="2">
    <source>
        <dbReference type="EMBL" id="AFK68484.1"/>
    </source>
</evidence>
<feature type="compositionally biased region" description="Basic and acidic residues" evidence="1">
    <location>
        <begin position="11"/>
        <end position="21"/>
    </location>
</feature>
<dbReference type="Proteomes" id="UP000005268">
    <property type="component" value="Chromosome"/>
</dbReference>
<reference evidence="2 3" key="1">
    <citation type="journal article" date="2012" name="J. Bacteriol.">
        <title>Complete Genome Sequence of the Naphthalene-Degrading Pseudomonas putida Strain ND6.</title>
        <authorList>
            <person name="Li S."/>
            <person name="Zhao H."/>
            <person name="Li Y."/>
            <person name="Niu S."/>
            <person name="Cai B."/>
        </authorList>
    </citation>
    <scope>NUCLEOTIDE SEQUENCE [LARGE SCALE GENOMIC DNA]</scope>
    <source>
        <strain evidence="2 3">ND6</strain>
    </source>
</reference>
<dbReference type="HOGENOM" id="CLU_3347500_0_0_6"/>
<dbReference type="AlphaFoldDB" id="I3USL3"/>
<feature type="region of interest" description="Disordered" evidence="1">
    <location>
        <begin position="1"/>
        <end position="37"/>
    </location>
</feature>
<sequence length="37" mass="4062">MQLKGQAPVLEGDRLPQDTLRRGALQKSTPCLGKNQI</sequence>
<dbReference type="KEGG" id="ppi:YSA_03165"/>
<gene>
    <name evidence="2" type="ORF">YSA_03165</name>
</gene>
<evidence type="ECO:0000256" key="1">
    <source>
        <dbReference type="SAM" id="MobiDB-lite"/>
    </source>
</evidence>
<accession>I3USL3</accession>
<evidence type="ECO:0000313" key="3">
    <source>
        <dbReference type="Proteomes" id="UP000005268"/>
    </source>
</evidence>
<dbReference type="EMBL" id="CP003588">
    <property type="protein sequence ID" value="AFK68484.1"/>
    <property type="molecule type" value="Genomic_DNA"/>
</dbReference>
<name>I3USL3_PSEPU</name>
<organism evidence="2 3">
    <name type="scientific">Pseudomonas putida ND6</name>
    <dbReference type="NCBI Taxonomy" id="231023"/>
    <lineage>
        <taxon>Bacteria</taxon>
        <taxon>Pseudomonadati</taxon>
        <taxon>Pseudomonadota</taxon>
        <taxon>Gammaproteobacteria</taxon>
        <taxon>Pseudomonadales</taxon>
        <taxon>Pseudomonadaceae</taxon>
        <taxon>Pseudomonas</taxon>
    </lineage>
</organism>
<protein>
    <submittedName>
        <fullName evidence="2">Uncharacterized protein</fullName>
    </submittedName>
</protein>
<proteinExistence type="predicted"/>